<evidence type="ECO:0000256" key="3">
    <source>
        <dbReference type="SAM" id="SignalP"/>
    </source>
</evidence>
<protein>
    <recommendedName>
        <fullName evidence="4">Serpin domain-containing protein</fullName>
    </recommendedName>
</protein>
<feature type="domain" description="Serpin" evidence="4">
    <location>
        <begin position="40"/>
        <end position="410"/>
    </location>
</feature>
<dbReference type="GO" id="GO:0004867">
    <property type="term" value="F:serine-type endopeptidase inhibitor activity"/>
    <property type="evidence" value="ECO:0000318"/>
    <property type="project" value="GO_Central"/>
</dbReference>
<dbReference type="EMBL" id="EAAA01000800">
    <property type="status" value="NOT_ANNOTATED_CDS"/>
    <property type="molecule type" value="Genomic_DNA"/>
</dbReference>
<dbReference type="CDD" id="cd00172">
    <property type="entry name" value="serpin"/>
    <property type="match status" value="1"/>
</dbReference>
<reference evidence="5" key="2">
    <citation type="journal article" date="2008" name="Genome Biol.">
        <title>Improved genome assembly and evidence-based global gene model set for the chordate Ciona intestinalis: new insight into intron and operon populations.</title>
        <authorList>
            <person name="Satou Y."/>
            <person name="Mineta K."/>
            <person name="Ogasawara M."/>
            <person name="Sasakura Y."/>
            <person name="Shoguchi E."/>
            <person name="Ueno K."/>
            <person name="Yamada L."/>
            <person name="Matsumoto J."/>
            <person name="Wasserscheid J."/>
            <person name="Dewar K."/>
            <person name="Wiley G.B."/>
            <person name="Macmil S.L."/>
            <person name="Roe B.A."/>
            <person name="Zeller R.W."/>
            <person name="Hastings K.E."/>
            <person name="Lemaire P."/>
            <person name="Lindquist E."/>
            <person name="Endo T."/>
            <person name="Hotta K."/>
            <person name="Inaba K."/>
        </authorList>
    </citation>
    <scope>NUCLEOTIDE SEQUENCE [LARGE SCALE GENOMIC DNA]</scope>
    <source>
        <strain evidence="5">wild type</strain>
    </source>
</reference>
<evidence type="ECO:0000313" key="6">
    <source>
        <dbReference type="Proteomes" id="UP000008144"/>
    </source>
</evidence>
<dbReference type="InterPro" id="IPR036186">
    <property type="entry name" value="Serpin_sf"/>
</dbReference>
<dbReference type="Proteomes" id="UP000008144">
    <property type="component" value="Chromosome 11"/>
</dbReference>
<proteinExistence type="inferred from homology"/>
<dbReference type="InterPro" id="IPR000215">
    <property type="entry name" value="Serpin_fam"/>
</dbReference>
<evidence type="ECO:0000256" key="1">
    <source>
        <dbReference type="ARBA" id="ARBA00009500"/>
    </source>
</evidence>
<evidence type="ECO:0000259" key="4">
    <source>
        <dbReference type="SMART" id="SM00093"/>
    </source>
</evidence>
<dbReference type="GeneTree" id="ENSGT00940000163730"/>
<reference evidence="5" key="3">
    <citation type="submission" date="2025-08" db="UniProtKB">
        <authorList>
            <consortium name="Ensembl"/>
        </authorList>
    </citation>
    <scope>IDENTIFICATION</scope>
</reference>
<dbReference type="InterPro" id="IPR042178">
    <property type="entry name" value="Serpin_sf_1"/>
</dbReference>
<dbReference type="AlphaFoldDB" id="H2XXI4"/>
<dbReference type="SMART" id="SM00093">
    <property type="entry name" value="SERPIN"/>
    <property type="match status" value="1"/>
</dbReference>
<dbReference type="InterPro" id="IPR023795">
    <property type="entry name" value="Serpin_CS"/>
</dbReference>
<dbReference type="FunFam" id="2.10.310.10:FF:000001">
    <property type="entry name" value="Serpin family A member 1"/>
    <property type="match status" value="1"/>
</dbReference>
<dbReference type="GO" id="GO:0005615">
    <property type="term" value="C:extracellular space"/>
    <property type="evidence" value="ECO:0000318"/>
    <property type="project" value="GO_Central"/>
</dbReference>
<evidence type="ECO:0000313" key="5">
    <source>
        <dbReference type="Ensembl" id="ENSCINP00000034368.1"/>
    </source>
</evidence>
<organism evidence="5 6">
    <name type="scientific">Ciona intestinalis</name>
    <name type="common">Transparent sea squirt</name>
    <name type="synonym">Ascidia intestinalis</name>
    <dbReference type="NCBI Taxonomy" id="7719"/>
    <lineage>
        <taxon>Eukaryota</taxon>
        <taxon>Metazoa</taxon>
        <taxon>Chordata</taxon>
        <taxon>Tunicata</taxon>
        <taxon>Ascidiacea</taxon>
        <taxon>Phlebobranchia</taxon>
        <taxon>Cionidae</taxon>
        <taxon>Ciona</taxon>
    </lineage>
</organism>
<dbReference type="STRING" id="7719.ENSCINP00000034368"/>
<feature type="signal peptide" evidence="3">
    <location>
        <begin position="1"/>
        <end position="18"/>
    </location>
</feature>
<dbReference type="InParanoid" id="H2XXI4"/>
<dbReference type="Ensembl" id="ENSCINT00000031774.1">
    <property type="protein sequence ID" value="ENSCINP00000034368.1"/>
    <property type="gene ID" value="ENSCING00000020424.1"/>
</dbReference>
<dbReference type="PANTHER" id="PTHR11461:SF211">
    <property type="entry name" value="GH10112P-RELATED"/>
    <property type="match status" value="1"/>
</dbReference>
<dbReference type="OMA" id="MYMIRHE"/>
<dbReference type="HOGENOM" id="CLU_023330_0_2_1"/>
<name>H2XXI4_CIOIN</name>
<comment type="similarity">
    <text evidence="1 2">Belongs to the serpin family.</text>
</comment>
<dbReference type="SUPFAM" id="SSF56574">
    <property type="entry name" value="Serpins"/>
    <property type="match status" value="1"/>
</dbReference>
<reference evidence="5" key="4">
    <citation type="submission" date="2025-09" db="UniProtKB">
        <authorList>
            <consortium name="Ensembl"/>
        </authorList>
    </citation>
    <scope>IDENTIFICATION</scope>
</reference>
<sequence length="412" mass="46186">MLLVIACMLSAAFNGAVGEPYAPTNAFREPVAHALYDFGMDMYNQLEPSWRPTENIVISPMSMYAILSILLPGLNGASHDQVYNALRMTNLPRNGVDAESAMCSKIFQINPNYDLTRANRIFGDRTLTFKKSYKNETSWHHKAAHKKVDFQHYPNRARRKMNRYVSKMTDGEIQQLIPREAVTTDTRIFLVNAIAFKAAWKSSFIKDATTLTNFHVSPTKVKQAATMYTSSAVCFHQSHDAQLESDLIVLPFKGAKTTMVFIVPIVAGNFGPLKGAVGASKISQALDRYWTGYRNMPIPMRVCEVRMPKFKITHSVDDLMGAMRAMNVTDIFSTEADFSPMTPELVYVTDMRHKAVIKVNEQGVKATAATSIGLTGRSLPIRVEINRPFMYMIRHEPTGALLFLGRVVDPTK</sequence>
<dbReference type="PANTHER" id="PTHR11461">
    <property type="entry name" value="SERINE PROTEASE INHIBITOR, SERPIN"/>
    <property type="match status" value="1"/>
</dbReference>
<feature type="chain" id="PRO_5003578222" description="Serpin domain-containing protein" evidence="3">
    <location>
        <begin position="19"/>
        <end position="412"/>
    </location>
</feature>
<accession>H2XXI4</accession>
<dbReference type="Gene3D" id="3.30.497.10">
    <property type="entry name" value="Antithrombin, subunit I, domain 2"/>
    <property type="match status" value="1"/>
</dbReference>
<dbReference type="InterPro" id="IPR042185">
    <property type="entry name" value="Serpin_sf_2"/>
</dbReference>
<dbReference type="Pfam" id="PF00079">
    <property type="entry name" value="Serpin"/>
    <property type="match status" value="1"/>
</dbReference>
<keyword evidence="6" id="KW-1185">Reference proteome</keyword>
<dbReference type="Gene3D" id="2.30.39.10">
    <property type="entry name" value="Alpha-1-antitrypsin, domain 1"/>
    <property type="match status" value="1"/>
</dbReference>
<evidence type="ECO:0000256" key="2">
    <source>
        <dbReference type="RuleBase" id="RU000411"/>
    </source>
</evidence>
<dbReference type="InterPro" id="IPR023796">
    <property type="entry name" value="Serpin_dom"/>
</dbReference>
<dbReference type="Gene3D" id="2.10.310.10">
    <property type="entry name" value="Serpins superfamily"/>
    <property type="match status" value="1"/>
</dbReference>
<dbReference type="PROSITE" id="PS00284">
    <property type="entry name" value="SERPIN"/>
    <property type="match status" value="1"/>
</dbReference>
<reference evidence="6" key="1">
    <citation type="journal article" date="2002" name="Science">
        <title>The draft genome of Ciona intestinalis: insights into chordate and vertebrate origins.</title>
        <authorList>
            <person name="Dehal P."/>
            <person name="Satou Y."/>
            <person name="Campbell R.K."/>
            <person name="Chapman J."/>
            <person name="Degnan B."/>
            <person name="De Tomaso A."/>
            <person name="Davidson B."/>
            <person name="Di Gregorio A."/>
            <person name="Gelpke M."/>
            <person name="Goodstein D.M."/>
            <person name="Harafuji N."/>
            <person name="Hastings K.E."/>
            <person name="Ho I."/>
            <person name="Hotta K."/>
            <person name="Huang W."/>
            <person name="Kawashima T."/>
            <person name="Lemaire P."/>
            <person name="Martinez D."/>
            <person name="Meinertzhagen I.A."/>
            <person name="Necula S."/>
            <person name="Nonaka M."/>
            <person name="Putnam N."/>
            <person name="Rash S."/>
            <person name="Saiga H."/>
            <person name="Satake M."/>
            <person name="Terry A."/>
            <person name="Yamada L."/>
            <person name="Wang H.G."/>
            <person name="Awazu S."/>
            <person name="Azumi K."/>
            <person name="Boore J."/>
            <person name="Branno M."/>
            <person name="Chin-Bow S."/>
            <person name="DeSantis R."/>
            <person name="Doyle S."/>
            <person name="Francino P."/>
            <person name="Keys D.N."/>
            <person name="Haga S."/>
            <person name="Hayashi H."/>
            <person name="Hino K."/>
            <person name="Imai K.S."/>
            <person name="Inaba K."/>
            <person name="Kano S."/>
            <person name="Kobayashi K."/>
            <person name="Kobayashi M."/>
            <person name="Lee B.I."/>
            <person name="Makabe K.W."/>
            <person name="Manohar C."/>
            <person name="Matassi G."/>
            <person name="Medina M."/>
            <person name="Mochizuki Y."/>
            <person name="Mount S."/>
            <person name="Morishita T."/>
            <person name="Miura S."/>
            <person name="Nakayama A."/>
            <person name="Nishizaka S."/>
            <person name="Nomoto H."/>
            <person name="Ohta F."/>
            <person name="Oishi K."/>
            <person name="Rigoutsos I."/>
            <person name="Sano M."/>
            <person name="Sasaki A."/>
            <person name="Sasakura Y."/>
            <person name="Shoguchi E."/>
            <person name="Shin-i T."/>
            <person name="Spagnuolo A."/>
            <person name="Stainier D."/>
            <person name="Suzuki M.M."/>
            <person name="Tassy O."/>
            <person name="Takatori N."/>
            <person name="Tokuoka M."/>
            <person name="Yagi K."/>
            <person name="Yoshizaki F."/>
            <person name="Wada S."/>
            <person name="Zhang C."/>
            <person name="Hyatt P.D."/>
            <person name="Larimer F."/>
            <person name="Detter C."/>
            <person name="Doggett N."/>
            <person name="Glavina T."/>
            <person name="Hawkins T."/>
            <person name="Richardson P."/>
            <person name="Lucas S."/>
            <person name="Kohara Y."/>
            <person name="Levine M."/>
            <person name="Satoh N."/>
            <person name="Rokhsar D.S."/>
        </authorList>
    </citation>
    <scope>NUCLEOTIDE SEQUENCE [LARGE SCALE GENOMIC DNA]</scope>
</reference>
<keyword evidence="3" id="KW-0732">Signal</keyword>